<dbReference type="Proteomes" id="UP000645610">
    <property type="component" value="Unassembled WGS sequence"/>
</dbReference>
<accession>A0A931BJV9</accession>
<dbReference type="EMBL" id="JADQDP010000001">
    <property type="protein sequence ID" value="MBF9140815.1"/>
    <property type="molecule type" value="Genomic_DNA"/>
</dbReference>
<evidence type="ECO:0000313" key="2">
    <source>
        <dbReference type="Proteomes" id="UP000645610"/>
    </source>
</evidence>
<dbReference type="PROSITE" id="PS51257">
    <property type="entry name" value="PROKAR_LIPOPROTEIN"/>
    <property type="match status" value="1"/>
</dbReference>
<reference evidence="1 2" key="1">
    <citation type="submission" date="2020-11" db="EMBL/GenBank/DDBJ databases">
        <authorList>
            <person name="Kim M.K."/>
        </authorList>
    </citation>
    <scope>NUCLEOTIDE SEQUENCE [LARGE SCALE GENOMIC DNA]</scope>
    <source>
        <strain evidence="1 2">BT439</strain>
    </source>
</reference>
<keyword evidence="2" id="KW-1185">Reference proteome</keyword>
<dbReference type="AlphaFoldDB" id="A0A931BJV9"/>
<protein>
    <submittedName>
        <fullName evidence="1">Uncharacterized protein</fullName>
    </submittedName>
</protein>
<sequence length="170" mass="18658">MKQKATNPNCTSCGCLLSEATRAGSRCLPCKRKLYHASPSYQASLAKRREAYGNQQEQIRRKELRSENPIKVMLTWAAQRASKRGIEFSISATDLEIPAVCPLLGIPLFIGDKTKKINSPSIDRIDNSRGYVPGNVRIISNLANSMKGGASREQLEAFAKNIAAYLASAK</sequence>
<name>A0A931BJV9_9BACT</name>
<dbReference type="RefSeq" id="WP_196285151.1">
    <property type="nucleotide sequence ID" value="NZ_JADQDP010000001.1"/>
</dbReference>
<gene>
    <name evidence="1" type="ORF">I2I01_04170</name>
</gene>
<proteinExistence type="predicted"/>
<organism evidence="1 2">
    <name type="scientific">Hymenobacter properus</name>
    <dbReference type="NCBI Taxonomy" id="2791026"/>
    <lineage>
        <taxon>Bacteria</taxon>
        <taxon>Pseudomonadati</taxon>
        <taxon>Bacteroidota</taxon>
        <taxon>Cytophagia</taxon>
        <taxon>Cytophagales</taxon>
        <taxon>Hymenobacteraceae</taxon>
        <taxon>Hymenobacter</taxon>
    </lineage>
</organism>
<dbReference type="Gene3D" id="3.30.40.220">
    <property type="match status" value="1"/>
</dbReference>
<comment type="caution">
    <text evidence="1">The sequence shown here is derived from an EMBL/GenBank/DDBJ whole genome shotgun (WGS) entry which is preliminary data.</text>
</comment>
<evidence type="ECO:0000313" key="1">
    <source>
        <dbReference type="EMBL" id="MBF9140815.1"/>
    </source>
</evidence>